<dbReference type="EMBL" id="CP040852">
    <property type="protein sequence ID" value="QIA89675.1"/>
    <property type="molecule type" value="Genomic_DNA"/>
</dbReference>
<keyword evidence="3" id="KW-0238">DNA-binding</keyword>
<dbReference type="Proteomes" id="UP000250153">
    <property type="component" value="Chromosome"/>
</dbReference>
<dbReference type="InterPro" id="IPR004107">
    <property type="entry name" value="Integrase_SAM-like_N"/>
</dbReference>
<accession>A0AAD0L0A5</accession>
<dbReference type="PROSITE" id="PS51898">
    <property type="entry name" value="TYR_RECOMBINASE"/>
    <property type="match status" value="1"/>
</dbReference>
<dbReference type="InterPro" id="IPR028259">
    <property type="entry name" value="AP2-like_int_N"/>
</dbReference>
<organism evidence="6 10">
    <name type="scientific">Ligilactobacillus murinus</name>
    <dbReference type="NCBI Taxonomy" id="1622"/>
    <lineage>
        <taxon>Bacteria</taxon>
        <taxon>Bacillati</taxon>
        <taxon>Bacillota</taxon>
        <taxon>Bacilli</taxon>
        <taxon>Lactobacillales</taxon>
        <taxon>Lactobacillaceae</taxon>
        <taxon>Ligilactobacillus</taxon>
    </lineage>
</organism>
<evidence type="ECO:0000313" key="8">
    <source>
        <dbReference type="EMBL" id="QIA89675.1"/>
    </source>
</evidence>
<dbReference type="PANTHER" id="PTHR30349:SF64">
    <property type="entry name" value="PROPHAGE INTEGRASE INTD-RELATED"/>
    <property type="match status" value="1"/>
</dbReference>
<dbReference type="Proteomes" id="UP000463931">
    <property type="component" value="Chromosome"/>
</dbReference>
<sequence>MAKITEYQTSKGKFYRFRVYAGIDETTGKKKYIKRAGFKTKAEAKKELVKLEYDVSSGNYFKPSEIKTVRDVYKLWFEQHSLTVKGSTCYLIKGYFNNHILPLIGSYNVDSLTLAICQRAVNEWYKTRPSSYKNTLAYASAVVEYAIKLELTNVNYFKLVNRPKSKPKRSERNYLDVDELKRFLAIAEKKSLQRYTLFRVLAYSGMRIGELLALTWDDVSFSDNTISINKTLSKNVKGSPAIYDPKTETSKRVLDMDSETMQVLRRWQVQQASYLLKRGINAMAGDQLVFSNRANDLMRLEVIREWCYRILKAGNLPNVTLHGFRHTHATLLFSGGASVKEVQTRLGHSKVQTTLDIYTHLTKQDQKETINKFVRLMG</sequence>
<reference evidence="7 11" key="2">
    <citation type="journal article" date="2019" name="Nat. Med.">
        <title>Preventing dysbiosis of the neonatal mouse intestinal microbiome protects against late-onset sepsis.</title>
        <authorList>
            <person name="Singer J.R."/>
            <person name="Blosser E.G."/>
            <person name="Zindl C.L."/>
            <person name="Silberger D.J."/>
            <person name="Conlan S."/>
            <person name="Laufer V.A."/>
            <person name="DiToro D."/>
            <person name="Deming C."/>
            <person name="Kumar R."/>
            <person name="Morrow C.D."/>
            <person name="Segre J.A."/>
            <person name="Gray M.J."/>
            <person name="Randolph D.A."/>
            <person name="Weaver C.T."/>
        </authorList>
    </citation>
    <scope>NUCLEOTIDE SEQUENCE [LARGE SCALE GENOMIC DNA]</scope>
    <source>
        <strain evidence="7 11">V10</strain>
    </source>
</reference>
<evidence type="ECO:0000259" key="5">
    <source>
        <dbReference type="PROSITE" id="PS51898"/>
    </source>
</evidence>
<evidence type="ECO:0000256" key="2">
    <source>
        <dbReference type="ARBA" id="ARBA00022908"/>
    </source>
</evidence>
<dbReference type="GeneID" id="48466824"/>
<proteinExistence type="inferred from homology"/>
<dbReference type="GO" id="GO:0006310">
    <property type="term" value="P:DNA recombination"/>
    <property type="evidence" value="ECO:0007669"/>
    <property type="project" value="UniProtKB-KW"/>
</dbReference>
<dbReference type="CDD" id="cd01189">
    <property type="entry name" value="INT_ICEBs1_C_like"/>
    <property type="match status" value="1"/>
</dbReference>
<gene>
    <name evidence="6" type="ORF">CPS94_06685</name>
    <name evidence="7" type="ORF">FEE40_05500</name>
    <name evidence="8" type="ORF">FEE40_05580</name>
    <name evidence="9" type="ORF">FEE40_05665</name>
</gene>
<dbReference type="Gene3D" id="1.10.443.10">
    <property type="entry name" value="Intergrase catalytic core"/>
    <property type="match status" value="1"/>
</dbReference>
<name>A0AAD0L0A5_9LACO</name>
<feature type="domain" description="Tyr recombinase" evidence="5">
    <location>
        <begin position="170"/>
        <end position="371"/>
    </location>
</feature>
<evidence type="ECO:0000256" key="3">
    <source>
        <dbReference type="ARBA" id="ARBA00023125"/>
    </source>
</evidence>
<dbReference type="Pfam" id="PF14657">
    <property type="entry name" value="Arm-DNA-bind_4"/>
    <property type="match status" value="1"/>
</dbReference>
<protein>
    <submittedName>
        <fullName evidence="6">Site-specific integrase</fullName>
    </submittedName>
</protein>
<dbReference type="GO" id="GO:0003677">
    <property type="term" value="F:DNA binding"/>
    <property type="evidence" value="ECO:0007669"/>
    <property type="project" value="UniProtKB-KW"/>
</dbReference>
<evidence type="ECO:0000313" key="7">
    <source>
        <dbReference type="EMBL" id="QIA89660.1"/>
    </source>
</evidence>
<evidence type="ECO:0000256" key="1">
    <source>
        <dbReference type="ARBA" id="ARBA00008857"/>
    </source>
</evidence>
<reference evidence="6 10" key="1">
    <citation type="submission" date="2017-09" db="EMBL/GenBank/DDBJ databases">
        <title>Predominant Lactobacillus spp. isolated from feces of mice subjected to short-term calorie restriction.</title>
        <authorList>
            <person name="Zhang C."/>
            <person name="Zhao L."/>
            <person name="Pan F."/>
        </authorList>
    </citation>
    <scope>NUCLEOTIDE SEQUENCE [LARGE SCALE GENOMIC DNA]</scope>
    <source>
        <strain evidence="6 10">CR147</strain>
    </source>
</reference>
<evidence type="ECO:0000313" key="11">
    <source>
        <dbReference type="Proteomes" id="UP000463931"/>
    </source>
</evidence>
<dbReference type="InterPro" id="IPR013762">
    <property type="entry name" value="Integrase-like_cat_sf"/>
</dbReference>
<dbReference type="InterPro" id="IPR010998">
    <property type="entry name" value="Integrase_recombinase_N"/>
</dbReference>
<dbReference type="SUPFAM" id="SSF56349">
    <property type="entry name" value="DNA breaking-rejoining enzymes"/>
    <property type="match status" value="1"/>
</dbReference>
<evidence type="ECO:0000256" key="4">
    <source>
        <dbReference type="ARBA" id="ARBA00023172"/>
    </source>
</evidence>
<evidence type="ECO:0000313" key="6">
    <source>
        <dbReference type="EMBL" id="AWZ38621.1"/>
    </source>
</evidence>
<dbReference type="RefSeq" id="WP_112286422.1">
    <property type="nucleotide sequence ID" value="NZ_CP023565.1"/>
</dbReference>
<dbReference type="InterPro" id="IPR011010">
    <property type="entry name" value="DNA_brk_join_enz"/>
</dbReference>
<evidence type="ECO:0000313" key="10">
    <source>
        <dbReference type="Proteomes" id="UP000250153"/>
    </source>
</evidence>
<evidence type="ECO:0000313" key="9">
    <source>
        <dbReference type="EMBL" id="QIA89691.1"/>
    </source>
</evidence>
<comment type="similarity">
    <text evidence="1">Belongs to the 'phage' integrase family.</text>
</comment>
<dbReference type="AlphaFoldDB" id="A0AAD0L0A5"/>
<dbReference type="KEGG" id="lmur:CPS94_06685"/>
<dbReference type="InterPro" id="IPR050090">
    <property type="entry name" value="Tyrosine_recombinase_XerCD"/>
</dbReference>
<dbReference type="EMBL" id="CP023565">
    <property type="protein sequence ID" value="AWZ38621.1"/>
    <property type="molecule type" value="Genomic_DNA"/>
</dbReference>
<keyword evidence="4" id="KW-0233">DNA recombination</keyword>
<dbReference type="EMBL" id="CP040852">
    <property type="protein sequence ID" value="QIA89660.1"/>
    <property type="molecule type" value="Genomic_DNA"/>
</dbReference>
<dbReference type="InterPro" id="IPR002104">
    <property type="entry name" value="Integrase_catalytic"/>
</dbReference>
<dbReference type="Gene3D" id="1.10.150.130">
    <property type="match status" value="1"/>
</dbReference>
<dbReference type="Pfam" id="PF00589">
    <property type="entry name" value="Phage_integrase"/>
    <property type="match status" value="1"/>
</dbReference>
<keyword evidence="2" id="KW-0229">DNA integration</keyword>
<dbReference type="GO" id="GO:0015074">
    <property type="term" value="P:DNA integration"/>
    <property type="evidence" value="ECO:0007669"/>
    <property type="project" value="UniProtKB-KW"/>
</dbReference>
<dbReference type="EMBL" id="CP040852">
    <property type="protein sequence ID" value="QIA89691.1"/>
    <property type="molecule type" value="Genomic_DNA"/>
</dbReference>
<dbReference type="PANTHER" id="PTHR30349">
    <property type="entry name" value="PHAGE INTEGRASE-RELATED"/>
    <property type="match status" value="1"/>
</dbReference>
<dbReference type="Pfam" id="PF14659">
    <property type="entry name" value="Phage_int_SAM_3"/>
    <property type="match status" value="1"/>
</dbReference>